<organism evidence="1 2">
    <name type="scientific">Deinococcus budaensis</name>
    <dbReference type="NCBI Taxonomy" id="1665626"/>
    <lineage>
        <taxon>Bacteria</taxon>
        <taxon>Thermotogati</taxon>
        <taxon>Deinococcota</taxon>
        <taxon>Deinococci</taxon>
        <taxon>Deinococcales</taxon>
        <taxon>Deinococcaceae</taxon>
        <taxon>Deinococcus</taxon>
    </lineage>
</organism>
<accession>A0A7W8GC64</accession>
<dbReference type="EMBL" id="JACHFN010000001">
    <property type="protein sequence ID" value="MBB5232703.1"/>
    <property type="molecule type" value="Genomic_DNA"/>
</dbReference>
<gene>
    <name evidence="1" type="ORF">HNQ09_000120</name>
</gene>
<reference evidence="1 2" key="1">
    <citation type="submission" date="2020-08" db="EMBL/GenBank/DDBJ databases">
        <title>Genomic Encyclopedia of Type Strains, Phase IV (KMG-IV): sequencing the most valuable type-strain genomes for metagenomic binning, comparative biology and taxonomic classification.</title>
        <authorList>
            <person name="Goeker M."/>
        </authorList>
    </citation>
    <scope>NUCLEOTIDE SEQUENCE [LARGE SCALE GENOMIC DNA]</scope>
    <source>
        <strain evidence="1 2">DSM 101791</strain>
    </source>
</reference>
<dbReference type="RefSeq" id="WP_184024061.1">
    <property type="nucleotide sequence ID" value="NZ_JACHFN010000001.1"/>
</dbReference>
<name>A0A7W8GC64_9DEIO</name>
<evidence type="ECO:0000313" key="2">
    <source>
        <dbReference type="Proteomes" id="UP000525389"/>
    </source>
</evidence>
<sequence length="92" mass="9582">MPLTEPQVRVLRAMQQGAALTAHFRPGRGPFHTLGGRRLGIVLLKELESQRLIARSGEGAGRGAAGYALTAVGEAALAGWEAGRGPGKLDLP</sequence>
<dbReference type="Proteomes" id="UP000525389">
    <property type="component" value="Unassembled WGS sequence"/>
</dbReference>
<comment type="caution">
    <text evidence="1">The sequence shown here is derived from an EMBL/GenBank/DDBJ whole genome shotgun (WGS) entry which is preliminary data.</text>
</comment>
<evidence type="ECO:0008006" key="3">
    <source>
        <dbReference type="Google" id="ProtNLM"/>
    </source>
</evidence>
<protein>
    <recommendedName>
        <fullName evidence="3">MarR family transcriptional regulator</fullName>
    </recommendedName>
</protein>
<evidence type="ECO:0000313" key="1">
    <source>
        <dbReference type="EMBL" id="MBB5232703.1"/>
    </source>
</evidence>
<keyword evidence="2" id="KW-1185">Reference proteome</keyword>
<proteinExistence type="predicted"/>
<dbReference type="AlphaFoldDB" id="A0A7W8GC64"/>